<dbReference type="EMBL" id="CP104003">
    <property type="protein sequence ID" value="UWM55513.1"/>
    <property type="molecule type" value="Genomic_DNA"/>
</dbReference>
<gene>
    <name evidence="1" type="ORF">N0B31_04320</name>
</gene>
<dbReference type="Pfam" id="PF25926">
    <property type="entry name" value="DUF7971"/>
    <property type="match status" value="1"/>
</dbReference>
<evidence type="ECO:0000313" key="1">
    <source>
        <dbReference type="EMBL" id="UWM55513.1"/>
    </source>
</evidence>
<sequence length="129" mass="14774">MEPIELTIPEHVLDLLPQDGQNAAMDMEKAVEGYERHLNRSLGANEDAEKAADVLDVVEHMESRMETYDTFVPELRAWGQSPAYAIAWRNLHGELISQIYQHDVGALLDRERNYRIADDGIRLKDLKDD</sequence>
<keyword evidence="2" id="KW-1185">Reference proteome</keyword>
<organism evidence="1 2">
    <name type="scientific">Salinirubellus salinus</name>
    <dbReference type="NCBI Taxonomy" id="1364945"/>
    <lineage>
        <taxon>Archaea</taxon>
        <taxon>Methanobacteriati</taxon>
        <taxon>Methanobacteriota</taxon>
        <taxon>Stenosarchaea group</taxon>
        <taxon>Halobacteria</taxon>
        <taxon>Halobacteriales</taxon>
        <taxon>Natronomonadaceae</taxon>
        <taxon>Salinirubellus</taxon>
    </lineage>
</organism>
<reference evidence="1" key="1">
    <citation type="submission" date="2022-09" db="EMBL/GenBank/DDBJ databases">
        <title>Diverse halophilic archaea isolated from saline environments.</title>
        <authorList>
            <person name="Cui H.-L."/>
        </authorList>
    </citation>
    <scope>NUCLEOTIDE SEQUENCE</scope>
    <source>
        <strain evidence="1">ZS-35-S2</strain>
    </source>
</reference>
<dbReference type="KEGG" id="ssai:N0B31_04320"/>
<evidence type="ECO:0000313" key="2">
    <source>
        <dbReference type="Proteomes" id="UP001057580"/>
    </source>
</evidence>
<dbReference type="InterPro" id="IPR058277">
    <property type="entry name" value="DUF7971"/>
</dbReference>
<dbReference type="RefSeq" id="WP_260594613.1">
    <property type="nucleotide sequence ID" value="NZ_CP104003.1"/>
</dbReference>
<dbReference type="AlphaFoldDB" id="A0A9E7R533"/>
<name>A0A9E7R533_9EURY</name>
<proteinExistence type="predicted"/>
<accession>A0A9E7R533</accession>
<dbReference type="Proteomes" id="UP001057580">
    <property type="component" value="Chromosome"/>
</dbReference>
<protein>
    <submittedName>
        <fullName evidence="1">Uncharacterized protein</fullName>
    </submittedName>
</protein>
<dbReference type="GeneID" id="74941620"/>